<dbReference type="SUPFAM" id="SSF47576">
    <property type="entry name" value="Calponin-homology domain, CH-domain"/>
    <property type="match status" value="1"/>
</dbReference>
<evidence type="ECO:0000256" key="10">
    <source>
        <dbReference type="SAM" id="MobiDB-lite"/>
    </source>
</evidence>
<protein>
    <recommendedName>
        <fullName evidence="15">Microtubule-associated protein RP/EB family member 1</fullName>
    </recommendedName>
</protein>
<evidence type="ECO:0000256" key="9">
    <source>
        <dbReference type="PROSITE-ProRule" id="PRU00576"/>
    </source>
</evidence>
<proteinExistence type="inferred from homology"/>
<gene>
    <name evidence="13" type="ORF">CYCCA115_LOCUS164</name>
</gene>
<comment type="caution">
    <text evidence="13">The sequence shown here is derived from an EMBL/GenBank/DDBJ whole genome shotgun (WGS) entry which is preliminary data.</text>
</comment>
<feature type="region of interest" description="Disordered" evidence="10">
    <location>
        <begin position="314"/>
        <end position="338"/>
    </location>
</feature>
<dbReference type="SUPFAM" id="SSF140612">
    <property type="entry name" value="EB1 dimerisation domain-like"/>
    <property type="match status" value="1"/>
</dbReference>
<name>A0AAD2FF19_9STRA</name>
<feature type="compositionally biased region" description="Low complexity" evidence="10">
    <location>
        <begin position="148"/>
        <end position="183"/>
    </location>
</feature>
<dbReference type="PROSITE" id="PS50021">
    <property type="entry name" value="CH"/>
    <property type="match status" value="1"/>
</dbReference>
<dbReference type="EMBL" id="CAKOGP040000001">
    <property type="protein sequence ID" value="CAJ1895078.1"/>
    <property type="molecule type" value="Genomic_DNA"/>
</dbReference>
<feature type="domain" description="Calponin-homology (CH)" evidence="11">
    <location>
        <begin position="17"/>
        <end position="119"/>
    </location>
</feature>
<dbReference type="Gene3D" id="1.20.5.1430">
    <property type="match status" value="1"/>
</dbReference>
<dbReference type="InterPro" id="IPR001715">
    <property type="entry name" value="CH_dom"/>
</dbReference>
<dbReference type="GO" id="GO:0051301">
    <property type="term" value="P:cell division"/>
    <property type="evidence" value="ECO:0007669"/>
    <property type="project" value="UniProtKB-KW"/>
</dbReference>
<evidence type="ECO:0000256" key="3">
    <source>
        <dbReference type="ARBA" id="ARBA00022490"/>
    </source>
</evidence>
<evidence type="ECO:0000256" key="4">
    <source>
        <dbReference type="ARBA" id="ARBA00022618"/>
    </source>
</evidence>
<dbReference type="PANTHER" id="PTHR10623">
    <property type="entry name" value="MICROTUBULE-ASSOCIATED PROTEIN RP/EB FAMILY MEMBER"/>
    <property type="match status" value="1"/>
</dbReference>
<keyword evidence="3" id="KW-0963">Cytoplasm</keyword>
<comment type="subcellular location">
    <subcellularLocation>
        <location evidence="1">Cytoplasm</location>
        <location evidence="1">Cytoskeleton</location>
    </subcellularLocation>
</comment>
<evidence type="ECO:0000256" key="2">
    <source>
        <dbReference type="ARBA" id="ARBA00010729"/>
    </source>
</evidence>
<accession>A0AAD2FF19</accession>
<dbReference type="GO" id="GO:0005874">
    <property type="term" value="C:microtubule"/>
    <property type="evidence" value="ECO:0007669"/>
    <property type="project" value="UniProtKB-KW"/>
</dbReference>
<dbReference type="Pfam" id="PF03271">
    <property type="entry name" value="EB1"/>
    <property type="match status" value="1"/>
</dbReference>
<evidence type="ECO:0008006" key="15">
    <source>
        <dbReference type="Google" id="ProtNLM"/>
    </source>
</evidence>
<keyword evidence="7" id="KW-0206">Cytoskeleton</keyword>
<evidence type="ECO:0000313" key="13">
    <source>
        <dbReference type="EMBL" id="CAJ1895078.1"/>
    </source>
</evidence>
<dbReference type="InterPro" id="IPR027328">
    <property type="entry name" value="MAPRE"/>
</dbReference>
<dbReference type="PROSITE" id="PS51230">
    <property type="entry name" value="EB1_C"/>
    <property type="match status" value="1"/>
</dbReference>
<feature type="domain" description="EB1 C-terminal" evidence="12">
    <location>
        <begin position="226"/>
        <end position="302"/>
    </location>
</feature>
<sequence>MSKSADVAVGLMDQAYFVGRAELLDFFNNLLGLNLAKIEQTATGAVACQLTEYIFPGSVPMSRVNWEARSDYEYIANYKLLQNAFTKNNVQRHVDVNKLIRAKYQDNLEFCQWMKAFFDQTGAHRDDYDGKAVRARGKGGKQYNQKQSGAAPARGARSGSRGRGVVPPSRPTTTSTIRSTTTRAAVGRSASPQKKGSPLRARENNMSTTTSPDPELIKKNKDLEAKNKDLEAKNVEMETKMHDVETAMAELEKERDFYFGKLRNVELMLQVHQDKNFEGADLDALVEKIFKVLYATAEEDVDIDDEGDIVPVVDGEDPLNTTQASEPTSVAALEDEVF</sequence>
<dbReference type="InterPro" id="IPR036133">
    <property type="entry name" value="EB1_C_sf"/>
</dbReference>
<dbReference type="GO" id="GO:0008017">
    <property type="term" value="F:microtubule binding"/>
    <property type="evidence" value="ECO:0007669"/>
    <property type="project" value="InterPro"/>
</dbReference>
<dbReference type="InterPro" id="IPR004953">
    <property type="entry name" value="EB1_C"/>
</dbReference>
<evidence type="ECO:0000313" key="14">
    <source>
        <dbReference type="Proteomes" id="UP001295423"/>
    </source>
</evidence>
<reference evidence="13" key="1">
    <citation type="submission" date="2023-08" db="EMBL/GenBank/DDBJ databases">
        <authorList>
            <person name="Audoor S."/>
            <person name="Bilcke G."/>
        </authorList>
    </citation>
    <scope>NUCLEOTIDE SEQUENCE</scope>
</reference>
<keyword evidence="14" id="KW-1185">Reference proteome</keyword>
<dbReference type="Proteomes" id="UP001295423">
    <property type="component" value="Unassembled WGS sequence"/>
</dbReference>
<comment type="similarity">
    <text evidence="2">Belongs to the MAPRE family.</text>
</comment>
<dbReference type="FunFam" id="1.10.418.10:FF:000028">
    <property type="entry name" value="RP/EB family microtubule-associated protein"/>
    <property type="match status" value="1"/>
</dbReference>
<evidence type="ECO:0000256" key="5">
    <source>
        <dbReference type="ARBA" id="ARBA00022701"/>
    </source>
</evidence>
<keyword evidence="4" id="KW-0132">Cell division</keyword>
<organism evidence="13 14">
    <name type="scientific">Cylindrotheca closterium</name>
    <dbReference type="NCBI Taxonomy" id="2856"/>
    <lineage>
        <taxon>Eukaryota</taxon>
        <taxon>Sar</taxon>
        <taxon>Stramenopiles</taxon>
        <taxon>Ochrophyta</taxon>
        <taxon>Bacillariophyta</taxon>
        <taxon>Bacillariophyceae</taxon>
        <taxon>Bacillariophycidae</taxon>
        <taxon>Bacillariales</taxon>
        <taxon>Bacillariaceae</taxon>
        <taxon>Cylindrotheca</taxon>
    </lineage>
</organism>
<evidence type="ECO:0000259" key="12">
    <source>
        <dbReference type="PROSITE" id="PS51230"/>
    </source>
</evidence>
<keyword evidence="8" id="KW-0131">Cell cycle</keyword>
<evidence type="ECO:0000256" key="6">
    <source>
        <dbReference type="ARBA" id="ARBA00022776"/>
    </source>
</evidence>
<evidence type="ECO:0000256" key="7">
    <source>
        <dbReference type="ARBA" id="ARBA00023212"/>
    </source>
</evidence>
<keyword evidence="5 9" id="KW-0493">Microtubule</keyword>
<evidence type="ECO:0000259" key="11">
    <source>
        <dbReference type="PROSITE" id="PS50021"/>
    </source>
</evidence>
<dbReference type="InterPro" id="IPR036872">
    <property type="entry name" value="CH_dom_sf"/>
</dbReference>
<dbReference type="AlphaFoldDB" id="A0AAD2FF19"/>
<feature type="region of interest" description="Disordered" evidence="10">
    <location>
        <begin position="133"/>
        <end position="218"/>
    </location>
</feature>
<dbReference type="Pfam" id="PF00307">
    <property type="entry name" value="CH"/>
    <property type="match status" value="1"/>
</dbReference>
<dbReference type="Gene3D" id="1.10.418.10">
    <property type="entry name" value="Calponin-like domain"/>
    <property type="match status" value="1"/>
</dbReference>
<evidence type="ECO:0000256" key="8">
    <source>
        <dbReference type="ARBA" id="ARBA00023306"/>
    </source>
</evidence>
<feature type="compositionally biased region" description="Polar residues" evidence="10">
    <location>
        <begin position="319"/>
        <end position="328"/>
    </location>
</feature>
<evidence type="ECO:0000256" key="1">
    <source>
        <dbReference type="ARBA" id="ARBA00004245"/>
    </source>
</evidence>
<keyword evidence="6" id="KW-0498">Mitosis</keyword>